<feature type="chain" id="PRO_5024348009" evidence="1">
    <location>
        <begin position="25"/>
        <end position="78"/>
    </location>
</feature>
<sequence>MKFLNMLLVTMVAVFLVNMHLYEACRILPVQGKFTMMKKDVQQNRGTTVNYFHLNQIIKQVLQRAPAPPSGTPDPTGP</sequence>
<protein>
    <submittedName>
        <fullName evidence="2">Uncharacterized protein</fullName>
    </submittedName>
</protein>
<dbReference type="Proteomes" id="UP000327157">
    <property type="component" value="Chromosome 5"/>
</dbReference>
<name>A0A5N5IBP8_9ROSA</name>
<keyword evidence="1" id="KW-0732">Signal</keyword>
<evidence type="ECO:0000313" key="3">
    <source>
        <dbReference type="Proteomes" id="UP000327157"/>
    </source>
</evidence>
<reference evidence="2 3" key="3">
    <citation type="submission" date="2019-11" db="EMBL/GenBank/DDBJ databases">
        <title>A de novo genome assembly of a pear dwarfing rootstock.</title>
        <authorList>
            <person name="Wang F."/>
            <person name="Wang J."/>
            <person name="Li S."/>
            <person name="Zhang Y."/>
            <person name="Fang M."/>
            <person name="Ma L."/>
            <person name="Zhao Y."/>
            <person name="Jiang S."/>
        </authorList>
    </citation>
    <scope>NUCLEOTIDE SEQUENCE [LARGE SCALE GENOMIC DNA]</scope>
    <source>
        <strain evidence="2">S2</strain>
        <tissue evidence="2">Leaf</tissue>
    </source>
</reference>
<accession>A0A5N5IBP8</accession>
<reference evidence="3" key="2">
    <citation type="submission" date="2019-10" db="EMBL/GenBank/DDBJ databases">
        <title>A de novo genome assembly of a pear dwarfing rootstock.</title>
        <authorList>
            <person name="Wang F."/>
            <person name="Wang J."/>
            <person name="Li S."/>
            <person name="Zhang Y."/>
            <person name="Fang M."/>
            <person name="Ma L."/>
            <person name="Zhao Y."/>
            <person name="Jiang S."/>
        </authorList>
    </citation>
    <scope>NUCLEOTIDE SEQUENCE [LARGE SCALE GENOMIC DNA]</scope>
</reference>
<reference evidence="2 3" key="1">
    <citation type="submission" date="2019-09" db="EMBL/GenBank/DDBJ databases">
        <authorList>
            <person name="Ou C."/>
        </authorList>
    </citation>
    <scope>NUCLEOTIDE SEQUENCE [LARGE SCALE GENOMIC DNA]</scope>
    <source>
        <strain evidence="2">S2</strain>
        <tissue evidence="2">Leaf</tissue>
    </source>
</reference>
<proteinExistence type="predicted"/>
<comment type="caution">
    <text evidence="2">The sequence shown here is derived from an EMBL/GenBank/DDBJ whole genome shotgun (WGS) entry which is preliminary data.</text>
</comment>
<dbReference type="EMBL" id="SMOL01000004">
    <property type="protein sequence ID" value="KAB2636697.1"/>
    <property type="molecule type" value="Genomic_DNA"/>
</dbReference>
<dbReference type="AlphaFoldDB" id="A0A5N5IBP8"/>
<evidence type="ECO:0000256" key="1">
    <source>
        <dbReference type="SAM" id="SignalP"/>
    </source>
</evidence>
<evidence type="ECO:0000313" key="2">
    <source>
        <dbReference type="EMBL" id="KAB2636697.1"/>
    </source>
</evidence>
<gene>
    <name evidence="2" type="ORF">D8674_027231</name>
</gene>
<organism evidence="2 3">
    <name type="scientific">Pyrus ussuriensis x Pyrus communis</name>
    <dbReference type="NCBI Taxonomy" id="2448454"/>
    <lineage>
        <taxon>Eukaryota</taxon>
        <taxon>Viridiplantae</taxon>
        <taxon>Streptophyta</taxon>
        <taxon>Embryophyta</taxon>
        <taxon>Tracheophyta</taxon>
        <taxon>Spermatophyta</taxon>
        <taxon>Magnoliopsida</taxon>
        <taxon>eudicotyledons</taxon>
        <taxon>Gunneridae</taxon>
        <taxon>Pentapetalae</taxon>
        <taxon>rosids</taxon>
        <taxon>fabids</taxon>
        <taxon>Rosales</taxon>
        <taxon>Rosaceae</taxon>
        <taxon>Amygdaloideae</taxon>
        <taxon>Maleae</taxon>
        <taxon>Pyrus</taxon>
    </lineage>
</organism>
<keyword evidence="3" id="KW-1185">Reference proteome</keyword>
<feature type="signal peptide" evidence="1">
    <location>
        <begin position="1"/>
        <end position="24"/>
    </location>
</feature>